<evidence type="ECO:0000313" key="3">
    <source>
        <dbReference type="Proteomes" id="UP000625711"/>
    </source>
</evidence>
<evidence type="ECO:0000256" key="1">
    <source>
        <dbReference type="SAM" id="MobiDB-lite"/>
    </source>
</evidence>
<protein>
    <submittedName>
        <fullName evidence="2">Uncharacterized protein</fullName>
    </submittedName>
</protein>
<feature type="region of interest" description="Disordered" evidence="1">
    <location>
        <begin position="1"/>
        <end position="31"/>
    </location>
</feature>
<evidence type="ECO:0000313" key="2">
    <source>
        <dbReference type="EMBL" id="KAF7286786.1"/>
    </source>
</evidence>
<organism evidence="2 3">
    <name type="scientific">Rhynchophorus ferrugineus</name>
    <name type="common">Red palm weevil</name>
    <name type="synonym">Curculio ferrugineus</name>
    <dbReference type="NCBI Taxonomy" id="354439"/>
    <lineage>
        <taxon>Eukaryota</taxon>
        <taxon>Metazoa</taxon>
        <taxon>Ecdysozoa</taxon>
        <taxon>Arthropoda</taxon>
        <taxon>Hexapoda</taxon>
        <taxon>Insecta</taxon>
        <taxon>Pterygota</taxon>
        <taxon>Neoptera</taxon>
        <taxon>Endopterygota</taxon>
        <taxon>Coleoptera</taxon>
        <taxon>Polyphaga</taxon>
        <taxon>Cucujiformia</taxon>
        <taxon>Curculionidae</taxon>
        <taxon>Dryophthorinae</taxon>
        <taxon>Rhynchophorus</taxon>
    </lineage>
</organism>
<dbReference type="Proteomes" id="UP000625711">
    <property type="component" value="Unassembled WGS sequence"/>
</dbReference>
<dbReference type="AlphaFoldDB" id="A0A834MLB3"/>
<accession>A0A834MLB3</accession>
<sequence length="94" mass="10564">MSLFGSRAVLNEHAGRDRATPPPLAPEHDRATNHIARRSLDKWRGGIRVFGSGRFGLIIVNLNLAKNNGIGWFPFDLDDVFFNIYIYTVLTPLV</sequence>
<reference evidence="2" key="1">
    <citation type="submission" date="2020-08" db="EMBL/GenBank/DDBJ databases">
        <title>Genome sequencing and assembly of the red palm weevil Rhynchophorus ferrugineus.</title>
        <authorList>
            <person name="Dias G.B."/>
            <person name="Bergman C.M."/>
            <person name="Manee M."/>
        </authorList>
    </citation>
    <scope>NUCLEOTIDE SEQUENCE</scope>
    <source>
        <strain evidence="2">AA-2017</strain>
        <tissue evidence="2">Whole larva</tissue>
    </source>
</reference>
<gene>
    <name evidence="2" type="ORF">GWI33_004192</name>
</gene>
<keyword evidence="3" id="KW-1185">Reference proteome</keyword>
<proteinExistence type="predicted"/>
<name>A0A834MLB3_RHYFE</name>
<comment type="caution">
    <text evidence="2">The sequence shown here is derived from an EMBL/GenBank/DDBJ whole genome shotgun (WGS) entry which is preliminary data.</text>
</comment>
<dbReference type="EMBL" id="JAACXV010000021">
    <property type="protein sequence ID" value="KAF7286786.1"/>
    <property type="molecule type" value="Genomic_DNA"/>
</dbReference>